<evidence type="ECO:0000313" key="3">
    <source>
        <dbReference type="Proteomes" id="UP000077248"/>
    </source>
</evidence>
<sequence length="105" mass="11107">MLILPVMILPAVKPLGSLCCYPFPHSHLRSASDKAAAGPTMSMALGEMTGGSGRLCGQALTKDGSMAQASFCCYLGPASPRKEALAVQHAPLRASRRRNELQSHQ</sequence>
<dbReference type="Proteomes" id="UP000077248">
    <property type="component" value="Unassembled WGS sequence"/>
</dbReference>
<gene>
    <name evidence="2" type="ORF">CC77DRAFT_1019928</name>
</gene>
<dbReference type="EMBL" id="KV441477">
    <property type="protein sequence ID" value="OAG21141.1"/>
    <property type="molecule type" value="Genomic_DNA"/>
</dbReference>
<keyword evidence="3" id="KW-1185">Reference proteome</keyword>
<dbReference type="AlphaFoldDB" id="A0A177DPU4"/>
<feature type="region of interest" description="Disordered" evidence="1">
    <location>
        <begin position="86"/>
        <end position="105"/>
    </location>
</feature>
<evidence type="ECO:0000256" key="1">
    <source>
        <dbReference type="SAM" id="MobiDB-lite"/>
    </source>
</evidence>
<protein>
    <submittedName>
        <fullName evidence="2">Uncharacterized protein</fullName>
    </submittedName>
</protein>
<dbReference type="GeneID" id="29110537"/>
<dbReference type="VEuPathDB" id="FungiDB:CC77DRAFT_1019928"/>
<organism evidence="2 3">
    <name type="scientific">Alternaria alternata</name>
    <name type="common">Alternaria rot fungus</name>
    <name type="synonym">Torula alternata</name>
    <dbReference type="NCBI Taxonomy" id="5599"/>
    <lineage>
        <taxon>Eukaryota</taxon>
        <taxon>Fungi</taxon>
        <taxon>Dikarya</taxon>
        <taxon>Ascomycota</taxon>
        <taxon>Pezizomycotina</taxon>
        <taxon>Dothideomycetes</taxon>
        <taxon>Pleosporomycetidae</taxon>
        <taxon>Pleosporales</taxon>
        <taxon>Pleosporineae</taxon>
        <taxon>Pleosporaceae</taxon>
        <taxon>Alternaria</taxon>
        <taxon>Alternaria sect. Alternaria</taxon>
        <taxon>Alternaria alternata complex</taxon>
    </lineage>
</organism>
<name>A0A177DPU4_ALTAL</name>
<dbReference type="KEGG" id="aalt:CC77DRAFT_1019928"/>
<reference evidence="2 3" key="1">
    <citation type="submission" date="2016-05" db="EMBL/GenBank/DDBJ databases">
        <title>Comparative analysis of secretome profiles of manganese(II)-oxidizing ascomycete fungi.</title>
        <authorList>
            <consortium name="DOE Joint Genome Institute"/>
            <person name="Zeiner C.A."/>
            <person name="Purvine S.O."/>
            <person name="Zink E.M."/>
            <person name="Wu S."/>
            <person name="Pasa-Tolic L."/>
            <person name="Chaput D.L."/>
            <person name="Haridas S."/>
            <person name="Grigoriev I.V."/>
            <person name="Santelli C.M."/>
            <person name="Hansel C.M."/>
        </authorList>
    </citation>
    <scope>NUCLEOTIDE SEQUENCE [LARGE SCALE GENOMIC DNA]</scope>
    <source>
        <strain evidence="2 3">SRC1lrK2f</strain>
    </source>
</reference>
<evidence type="ECO:0000313" key="2">
    <source>
        <dbReference type="EMBL" id="OAG21141.1"/>
    </source>
</evidence>
<dbReference type="RefSeq" id="XP_018386562.1">
    <property type="nucleotide sequence ID" value="XM_018524943.1"/>
</dbReference>
<accession>A0A177DPU4</accession>
<proteinExistence type="predicted"/>